<proteinExistence type="predicted"/>
<dbReference type="Proteomes" id="UP001162992">
    <property type="component" value="Chromosome 10"/>
</dbReference>
<comment type="caution">
    <text evidence="1">The sequence shown here is derived from an EMBL/GenBank/DDBJ whole genome shotgun (WGS) entry which is preliminary data.</text>
</comment>
<protein>
    <submittedName>
        <fullName evidence="1">Uncharacterized protein</fullName>
    </submittedName>
</protein>
<name>A0ACC2CIX7_DIPCM</name>
<gene>
    <name evidence="1" type="ORF">O6H91_10G081800</name>
</gene>
<accession>A0ACC2CIX7</accession>
<dbReference type="EMBL" id="CM055101">
    <property type="protein sequence ID" value="KAJ7541911.1"/>
    <property type="molecule type" value="Genomic_DNA"/>
</dbReference>
<evidence type="ECO:0000313" key="1">
    <source>
        <dbReference type="EMBL" id="KAJ7541911.1"/>
    </source>
</evidence>
<sequence length="269" mass="30598">MVLGISVVKTEGREHHHHRLLVYGAALVLLVLLMLLTPRISATHTLDHMFADRRNFFGVPNTLNVMSNFPFLVIGSVGLVLCVHENYFGLSTRGEVWGWAFFFMGVAATAFGSSYYHLKPTDSRLLWDRLPMAVAYSSIMSVFVVERIDERTGNASLFPLIAAGIVSIAYWRFADDLRFYMLVHFIPSIAIPAMTIALPPKYTHSSYWLWAAGWYLIAKVEEIADNKIYKWSYYMVSGHTLKHLSAAMVPVFMMIMLARRNIKIERLTA</sequence>
<reference evidence="2" key="1">
    <citation type="journal article" date="2024" name="Proc. Natl. Acad. Sci. U.S.A.">
        <title>Extraordinary preservation of gene collinearity over three hundred million years revealed in homosporous lycophytes.</title>
        <authorList>
            <person name="Li C."/>
            <person name="Wickell D."/>
            <person name="Kuo L.Y."/>
            <person name="Chen X."/>
            <person name="Nie B."/>
            <person name="Liao X."/>
            <person name="Peng D."/>
            <person name="Ji J."/>
            <person name="Jenkins J."/>
            <person name="Williams M."/>
            <person name="Shu S."/>
            <person name="Plott C."/>
            <person name="Barry K."/>
            <person name="Rajasekar S."/>
            <person name="Grimwood J."/>
            <person name="Han X."/>
            <person name="Sun S."/>
            <person name="Hou Z."/>
            <person name="He W."/>
            <person name="Dai G."/>
            <person name="Sun C."/>
            <person name="Schmutz J."/>
            <person name="Leebens-Mack J.H."/>
            <person name="Li F.W."/>
            <person name="Wang L."/>
        </authorList>
    </citation>
    <scope>NUCLEOTIDE SEQUENCE [LARGE SCALE GENOMIC DNA]</scope>
    <source>
        <strain evidence="2">cv. PW_Plant_1</strain>
    </source>
</reference>
<organism evidence="1 2">
    <name type="scientific">Diphasiastrum complanatum</name>
    <name type="common">Issler's clubmoss</name>
    <name type="synonym">Lycopodium complanatum</name>
    <dbReference type="NCBI Taxonomy" id="34168"/>
    <lineage>
        <taxon>Eukaryota</taxon>
        <taxon>Viridiplantae</taxon>
        <taxon>Streptophyta</taxon>
        <taxon>Embryophyta</taxon>
        <taxon>Tracheophyta</taxon>
        <taxon>Lycopodiopsida</taxon>
        <taxon>Lycopodiales</taxon>
        <taxon>Lycopodiaceae</taxon>
        <taxon>Lycopodioideae</taxon>
        <taxon>Diphasiastrum</taxon>
    </lineage>
</organism>
<keyword evidence="2" id="KW-1185">Reference proteome</keyword>
<evidence type="ECO:0000313" key="2">
    <source>
        <dbReference type="Proteomes" id="UP001162992"/>
    </source>
</evidence>